<sequence>MSPQTPEPSILSDIPLSWKLLFTELAVQARTQWDWNAKLPGTFVSKCKRAAGVLEIAYLTRMNIQWDVSLHAERVGPYNNGQNNNLGQILWYLPGILTEEKQVKIYLHGQASLQHLKRNMESKCPKKPSKSWRQSSEYYKNPGDCQLFPGSPQKTGEAPQASQSLHKSTLLGTGELWLQSFVETRALMSAILHVAHPALYGSAQEVLWEVSESWGFILQWVETPGWHTAVGYREQVEVWECCITTKPREYWIVMMPRNTGLLQSPGILDYYYIV</sequence>
<gene>
    <name evidence="1" type="ORF">SERLADRAFT_404535</name>
</gene>
<proteinExistence type="predicted"/>
<dbReference type="HOGENOM" id="CLU_1016211_0_0_1"/>
<dbReference type="RefSeq" id="XP_007312182.1">
    <property type="nucleotide sequence ID" value="XM_007312120.1"/>
</dbReference>
<dbReference type="Proteomes" id="UP000008064">
    <property type="component" value="Unassembled WGS sequence"/>
</dbReference>
<dbReference type="KEGG" id="sla:SERLADRAFT_404535"/>
<dbReference type="AlphaFoldDB" id="F8NDG0"/>
<dbReference type="EMBL" id="GL945428">
    <property type="protein sequence ID" value="EGO30298.1"/>
    <property type="molecule type" value="Genomic_DNA"/>
</dbReference>
<dbReference type="OrthoDB" id="3216531at2759"/>
<organism>
    <name type="scientific">Serpula lacrymans var. lacrymans (strain S7.9)</name>
    <name type="common">Dry rot fungus</name>
    <dbReference type="NCBI Taxonomy" id="578457"/>
    <lineage>
        <taxon>Eukaryota</taxon>
        <taxon>Fungi</taxon>
        <taxon>Dikarya</taxon>
        <taxon>Basidiomycota</taxon>
        <taxon>Agaricomycotina</taxon>
        <taxon>Agaricomycetes</taxon>
        <taxon>Agaricomycetidae</taxon>
        <taxon>Boletales</taxon>
        <taxon>Coniophorineae</taxon>
        <taxon>Serpulaceae</taxon>
        <taxon>Serpula</taxon>
    </lineage>
</organism>
<accession>F8NDG0</accession>
<reference evidence="1" key="1">
    <citation type="submission" date="2011-04" db="EMBL/GenBank/DDBJ databases">
        <title>Evolution of plant cell wall degrading machinery underlies the functional diversity of forest fungi.</title>
        <authorList>
            <consortium name="US DOE Joint Genome Institute (JGI-PGF)"/>
            <person name="Eastwood D.C."/>
            <person name="Floudas D."/>
            <person name="Binder M."/>
            <person name="Majcherczyk A."/>
            <person name="Schneider P."/>
            <person name="Aerts A."/>
            <person name="Asiegbu F.O."/>
            <person name="Baker S.E."/>
            <person name="Barry K."/>
            <person name="Bendiksby M."/>
            <person name="Blumentritt M."/>
            <person name="Coutinho P.M."/>
            <person name="Cullen D."/>
            <person name="Cullen D."/>
            <person name="Gathman A."/>
            <person name="Goodell B."/>
            <person name="Henrissat B."/>
            <person name="Ihrmark K."/>
            <person name="Kauserud H."/>
            <person name="Kohler A."/>
            <person name="LaButti K."/>
            <person name="Lapidus A."/>
            <person name="Lavin J.L."/>
            <person name="Lee Y.-H."/>
            <person name="Lindquist E."/>
            <person name="Lilly W."/>
            <person name="Lucas S."/>
            <person name="Morin E."/>
            <person name="Murat C."/>
            <person name="Oguiza J.A."/>
            <person name="Park J."/>
            <person name="Pisabarro A.G."/>
            <person name="Riley R."/>
            <person name="Rosling A."/>
            <person name="Salamov A."/>
            <person name="Schmidt O."/>
            <person name="Schmutz J."/>
            <person name="Skrede I."/>
            <person name="Stenlid J."/>
            <person name="Wiebenga A."/>
            <person name="Xie X."/>
            <person name="Kues U."/>
            <person name="Hibbett D.S."/>
            <person name="Hoffmeister D."/>
            <person name="Hogberg N."/>
            <person name="Martin F."/>
            <person name="Grigoriev I.V."/>
            <person name="Watkinson S.C."/>
        </authorList>
    </citation>
    <scope>NUCLEOTIDE SEQUENCE</scope>
    <source>
        <strain evidence="1">S7.9</strain>
    </source>
</reference>
<dbReference type="GeneID" id="18812370"/>
<name>F8NDG0_SERL9</name>
<evidence type="ECO:0000313" key="1">
    <source>
        <dbReference type="EMBL" id="EGO30298.1"/>
    </source>
</evidence>
<protein>
    <submittedName>
        <fullName evidence="1">Uncharacterized protein</fullName>
    </submittedName>
</protein>